<keyword evidence="5" id="KW-0804">Transcription</keyword>
<protein>
    <submittedName>
        <fullName evidence="10">Uncharacterized protein</fullName>
    </submittedName>
</protein>
<dbReference type="GO" id="GO:0000978">
    <property type="term" value="F:RNA polymerase II cis-regulatory region sequence-specific DNA binding"/>
    <property type="evidence" value="ECO:0007669"/>
    <property type="project" value="TreeGrafter"/>
</dbReference>
<dbReference type="PANTHER" id="PTHR45614">
    <property type="entry name" value="MYB PROTEIN-RELATED"/>
    <property type="match status" value="1"/>
</dbReference>
<gene>
    <name evidence="10" type="ORF">GOBAR_AA04932</name>
</gene>
<keyword evidence="6" id="KW-0539">Nucleus</keyword>
<dbReference type="Proteomes" id="UP000239757">
    <property type="component" value="Unassembled WGS sequence"/>
</dbReference>
<dbReference type="InterPro" id="IPR017930">
    <property type="entry name" value="Myb_dom"/>
</dbReference>
<dbReference type="GO" id="GO:0000981">
    <property type="term" value="F:DNA-binding transcription factor activity, RNA polymerase II-specific"/>
    <property type="evidence" value="ECO:0007669"/>
    <property type="project" value="TreeGrafter"/>
</dbReference>
<accession>A0A2P5YJ80</accession>
<evidence type="ECO:0000259" key="8">
    <source>
        <dbReference type="PROSITE" id="PS50090"/>
    </source>
</evidence>
<feature type="domain" description="Myb-like" evidence="8">
    <location>
        <begin position="181"/>
        <end position="228"/>
    </location>
</feature>
<dbReference type="PROSITE" id="PS51294">
    <property type="entry name" value="HTH_MYB"/>
    <property type="match status" value="2"/>
</dbReference>
<proteinExistence type="predicted"/>
<dbReference type="Pfam" id="PF00249">
    <property type="entry name" value="Myb_DNA-binding"/>
    <property type="match status" value="2"/>
</dbReference>
<dbReference type="FunFam" id="1.10.10.60:FF:000010">
    <property type="entry name" value="Transcriptional activator Myb isoform A"/>
    <property type="match status" value="1"/>
</dbReference>
<sequence length="700" mass="77810">MAELRLEERCLYKKQLTTASSSSVSEGGGNAVVKSPGVSSPAPTSPNHRYCPGIISLALFRCCTCLDSAFFAFIFSHLCSVEVFMIADYISYGFTSDIVEHFYLVLKLAVNQLLKSFIVFNNVSVQEQLYCYTEFAGELLALLGEQKVAGHRKRFNGRGFYENKGSNDSSRSSWRLIPATQDETLRNAVAAFKGKSWKKIALAFAYGAAEFFPDRSEVQCLHRWQKVLNPDLVKGPWTQKEDDKIIELVSKYGPTKWSVIAKSLPGRIGKQCRERWHNHLNPDIKKDAWTMEEELALMNAHRTYGNKWAEIAKVLPGDEANILLMLAFVSRAMASKSALVPADLQNLQSRNILYQGHLQCHLSIILQICISMMALAYSELSLYRTDNAIKNHWNSSLKKKLDFYLATGKLPPVSKNGLQNVTKDIRTPTTQNFLVCLKKESGSTAQTSSGTTDTCKLEEDGKDQLESSAPVQDMTASTNFIPEEPTDTESTECKLQSVDINLCCCTSESGGKFGSHRISSQVVEDKVLKEQVGLDTPTYCSLCCDESPRSQHEWTSTPITSPISFFTPPCVKGSGLSIHSPEYILRIAAKSFLNTPSIFRKRKMGAQVLTLPNKKGKLNEEIGKDGIQLSGEQERTENSSEQAQFCDGDPCESPACQGDSPTLPNSTVFNVSPPHRLRSNRTAVLKSVERQLELTFDKEA</sequence>
<evidence type="ECO:0000256" key="6">
    <source>
        <dbReference type="ARBA" id="ARBA00023242"/>
    </source>
</evidence>
<evidence type="ECO:0000256" key="3">
    <source>
        <dbReference type="ARBA" id="ARBA00023015"/>
    </source>
</evidence>
<dbReference type="SMART" id="SM00717">
    <property type="entry name" value="SANT"/>
    <property type="match status" value="3"/>
</dbReference>
<keyword evidence="4" id="KW-0238">DNA-binding</keyword>
<feature type="domain" description="Myb-like" evidence="8">
    <location>
        <begin position="229"/>
        <end position="280"/>
    </location>
</feature>
<dbReference type="CDD" id="cd00167">
    <property type="entry name" value="SANT"/>
    <property type="match status" value="3"/>
</dbReference>
<feature type="region of interest" description="Disordered" evidence="7">
    <location>
        <begin position="630"/>
        <end position="674"/>
    </location>
</feature>
<evidence type="ECO:0000313" key="10">
    <source>
        <dbReference type="EMBL" id="PPS15645.1"/>
    </source>
</evidence>
<feature type="compositionally biased region" description="Polar residues" evidence="7">
    <location>
        <begin position="659"/>
        <end position="670"/>
    </location>
</feature>
<dbReference type="InterPro" id="IPR001005">
    <property type="entry name" value="SANT/Myb"/>
</dbReference>
<evidence type="ECO:0000313" key="11">
    <source>
        <dbReference type="Proteomes" id="UP000239757"/>
    </source>
</evidence>
<dbReference type="EMBL" id="KZ663125">
    <property type="protein sequence ID" value="PPS15645.1"/>
    <property type="molecule type" value="Genomic_DNA"/>
</dbReference>
<feature type="domain" description="Myb-like" evidence="8">
    <location>
        <begin position="281"/>
        <end position="317"/>
    </location>
</feature>
<keyword evidence="3" id="KW-0805">Transcription regulation</keyword>
<dbReference type="InterPro" id="IPR009057">
    <property type="entry name" value="Homeodomain-like_sf"/>
</dbReference>
<name>A0A2P5YJ80_GOSBA</name>
<evidence type="ECO:0000256" key="2">
    <source>
        <dbReference type="ARBA" id="ARBA00022737"/>
    </source>
</evidence>
<comment type="subcellular location">
    <subcellularLocation>
        <location evidence="1">Nucleus</location>
    </subcellularLocation>
</comment>
<evidence type="ECO:0000259" key="9">
    <source>
        <dbReference type="PROSITE" id="PS51294"/>
    </source>
</evidence>
<dbReference type="InterPro" id="IPR050560">
    <property type="entry name" value="MYB_TF"/>
</dbReference>
<evidence type="ECO:0000256" key="4">
    <source>
        <dbReference type="ARBA" id="ARBA00023125"/>
    </source>
</evidence>
<feature type="domain" description="HTH myb-type" evidence="9">
    <location>
        <begin position="285"/>
        <end position="317"/>
    </location>
</feature>
<dbReference type="GO" id="GO:0005634">
    <property type="term" value="C:nucleus"/>
    <property type="evidence" value="ECO:0007669"/>
    <property type="project" value="UniProtKB-SubCell"/>
</dbReference>
<reference evidence="10 11" key="1">
    <citation type="submission" date="2015-01" db="EMBL/GenBank/DDBJ databases">
        <title>Genome of allotetraploid Gossypium barbadense reveals genomic plasticity and fiber elongation in cotton evolution.</title>
        <authorList>
            <person name="Chen X."/>
            <person name="Liu X."/>
            <person name="Zhao B."/>
            <person name="Zheng H."/>
            <person name="Hu Y."/>
            <person name="Lu G."/>
            <person name="Yang C."/>
            <person name="Chen J."/>
            <person name="Shan C."/>
            <person name="Zhang L."/>
            <person name="Zhou Y."/>
            <person name="Wang L."/>
            <person name="Guo W."/>
            <person name="Bai Y."/>
            <person name="Ruan J."/>
            <person name="Shangguan X."/>
            <person name="Mao Y."/>
            <person name="Jiang J."/>
            <person name="Zhu Y."/>
            <person name="Lei J."/>
            <person name="Kang H."/>
            <person name="Chen S."/>
            <person name="He X."/>
            <person name="Wang R."/>
            <person name="Wang Y."/>
            <person name="Chen J."/>
            <person name="Wang L."/>
            <person name="Yu S."/>
            <person name="Wang B."/>
            <person name="Wei J."/>
            <person name="Song S."/>
            <person name="Lu X."/>
            <person name="Gao Z."/>
            <person name="Gu W."/>
            <person name="Deng X."/>
            <person name="Ma D."/>
            <person name="Wang S."/>
            <person name="Liang W."/>
            <person name="Fang L."/>
            <person name="Cai C."/>
            <person name="Zhu X."/>
            <person name="Zhou B."/>
            <person name="Zhang Y."/>
            <person name="Chen Z."/>
            <person name="Xu S."/>
            <person name="Zhu R."/>
            <person name="Wang S."/>
            <person name="Zhang T."/>
            <person name="Zhao G."/>
        </authorList>
    </citation>
    <scope>NUCLEOTIDE SEQUENCE [LARGE SCALE GENOMIC DNA]</scope>
    <source>
        <strain evidence="11">cv. Xinhai21</strain>
        <tissue evidence="10">Leaf</tissue>
    </source>
</reference>
<keyword evidence="2" id="KW-0677">Repeat</keyword>
<evidence type="ECO:0000256" key="7">
    <source>
        <dbReference type="SAM" id="MobiDB-lite"/>
    </source>
</evidence>
<dbReference type="SUPFAM" id="SSF46689">
    <property type="entry name" value="Homeodomain-like"/>
    <property type="match status" value="2"/>
</dbReference>
<organism evidence="10 11">
    <name type="scientific">Gossypium barbadense</name>
    <name type="common">Sea Island cotton</name>
    <name type="synonym">Hibiscus barbadensis</name>
    <dbReference type="NCBI Taxonomy" id="3634"/>
    <lineage>
        <taxon>Eukaryota</taxon>
        <taxon>Viridiplantae</taxon>
        <taxon>Streptophyta</taxon>
        <taxon>Embryophyta</taxon>
        <taxon>Tracheophyta</taxon>
        <taxon>Spermatophyta</taxon>
        <taxon>Magnoliopsida</taxon>
        <taxon>eudicotyledons</taxon>
        <taxon>Gunneridae</taxon>
        <taxon>Pentapetalae</taxon>
        <taxon>rosids</taxon>
        <taxon>malvids</taxon>
        <taxon>Malvales</taxon>
        <taxon>Malvaceae</taxon>
        <taxon>Malvoideae</taxon>
        <taxon>Gossypium</taxon>
    </lineage>
</organism>
<dbReference type="Gene3D" id="1.10.10.60">
    <property type="entry name" value="Homeodomain-like"/>
    <property type="match status" value="3"/>
</dbReference>
<feature type="region of interest" description="Disordered" evidence="7">
    <location>
        <begin position="21"/>
        <end position="45"/>
    </location>
</feature>
<dbReference type="PANTHER" id="PTHR45614:SF194">
    <property type="entry name" value="TRANSCRIPTION FACTOR MYB3R-3-RELATED"/>
    <property type="match status" value="1"/>
</dbReference>
<feature type="domain" description="HTH myb-type" evidence="9">
    <location>
        <begin position="229"/>
        <end position="284"/>
    </location>
</feature>
<evidence type="ECO:0000256" key="5">
    <source>
        <dbReference type="ARBA" id="ARBA00023163"/>
    </source>
</evidence>
<dbReference type="PROSITE" id="PS50090">
    <property type="entry name" value="MYB_LIKE"/>
    <property type="match status" value="3"/>
</dbReference>
<dbReference type="OrthoDB" id="2143914at2759"/>
<evidence type="ECO:0000256" key="1">
    <source>
        <dbReference type="ARBA" id="ARBA00004123"/>
    </source>
</evidence>
<dbReference type="AlphaFoldDB" id="A0A2P5YJ80"/>